<dbReference type="InterPro" id="IPR031052">
    <property type="entry name" value="FHY3/FAR1"/>
</dbReference>
<comment type="similarity">
    <text evidence="2">Belongs to the FHY3/FAR1 family.</text>
</comment>
<dbReference type="Pfam" id="PF03101">
    <property type="entry name" value="FAR1"/>
    <property type="match status" value="1"/>
</dbReference>
<dbReference type="InterPro" id="IPR004330">
    <property type="entry name" value="FAR1_DNA_bnd_dom"/>
</dbReference>
<feature type="compositionally biased region" description="Low complexity" evidence="3">
    <location>
        <begin position="1"/>
        <end position="28"/>
    </location>
</feature>
<dbReference type="InterPro" id="IPR018289">
    <property type="entry name" value="MULE_transposase_dom"/>
</dbReference>
<reference evidence="5" key="5">
    <citation type="journal article" date="2021" name="G3 (Bethesda)">
        <title>Aegilops tauschii genome assembly Aet v5.0 features greater sequence contiguity and improved annotation.</title>
        <authorList>
            <person name="Wang L."/>
            <person name="Zhu T."/>
            <person name="Rodriguez J.C."/>
            <person name="Deal K.R."/>
            <person name="Dubcovsky J."/>
            <person name="McGuire P.E."/>
            <person name="Lux T."/>
            <person name="Spannagl M."/>
            <person name="Mayer K.F.X."/>
            <person name="Baldrich P."/>
            <person name="Meyers B.C."/>
            <person name="Huo N."/>
            <person name="Gu Y.Q."/>
            <person name="Zhou H."/>
            <person name="Devos K.M."/>
            <person name="Bennetzen J.L."/>
            <person name="Unver T."/>
            <person name="Budak H."/>
            <person name="Gulick P.J."/>
            <person name="Galiba G."/>
            <person name="Kalapos B."/>
            <person name="Nelson D.R."/>
            <person name="Li P."/>
            <person name="You F.M."/>
            <person name="Luo M.C."/>
            <person name="Dvorak J."/>
        </authorList>
    </citation>
    <scope>NUCLEOTIDE SEQUENCE [LARGE SCALE GENOMIC DNA]</scope>
    <source>
        <strain evidence="5">cv. AL8/78</strain>
    </source>
</reference>
<reference evidence="5" key="4">
    <citation type="submission" date="2019-03" db="UniProtKB">
        <authorList>
            <consortium name="EnsemblPlants"/>
        </authorList>
    </citation>
    <scope>IDENTIFICATION</scope>
</reference>
<dbReference type="InterPro" id="IPR007527">
    <property type="entry name" value="Znf_SWIM"/>
</dbReference>
<dbReference type="Proteomes" id="UP000015105">
    <property type="component" value="Chromosome 5D"/>
</dbReference>
<accession>A0A453JTF7</accession>
<evidence type="ECO:0000259" key="4">
    <source>
        <dbReference type="PROSITE" id="PS50966"/>
    </source>
</evidence>
<feature type="region of interest" description="Disordered" evidence="3">
    <location>
        <begin position="96"/>
        <end position="144"/>
    </location>
</feature>
<keyword evidence="6" id="KW-1185">Reference proteome</keyword>
<evidence type="ECO:0000313" key="6">
    <source>
        <dbReference type="Proteomes" id="UP000015105"/>
    </source>
</evidence>
<dbReference type="PROSITE" id="PS50966">
    <property type="entry name" value="ZF_SWIM"/>
    <property type="match status" value="1"/>
</dbReference>
<comment type="function">
    <text evidence="2">Putative transcription activator involved in regulating light control of development.</text>
</comment>
<keyword evidence="2" id="KW-0862">Zinc</keyword>
<dbReference type="STRING" id="200361.A0A453JTF7"/>
<keyword evidence="2" id="KW-0479">Metal-binding</keyword>
<keyword evidence="1 2" id="KW-0863">Zinc-finger</keyword>
<feature type="domain" description="SWIM-type" evidence="4">
    <location>
        <begin position="726"/>
        <end position="762"/>
    </location>
</feature>
<dbReference type="PANTHER" id="PTHR31669">
    <property type="entry name" value="PROTEIN FAR1-RELATED SEQUENCE 10-RELATED"/>
    <property type="match status" value="1"/>
</dbReference>
<feature type="region of interest" description="Disordered" evidence="3">
    <location>
        <begin position="1"/>
        <end position="43"/>
    </location>
</feature>
<sequence length="841" mass="97016">NPSSPRSTSQTPSLPSCWGIGSSLAPSAARRRMPPSPGADTHKFVMGDMVTELDEAGVRNTENSTEQREAYNVVDDEGSPVPVLMLPSGKIKYLTQEPVGNQSMTEGRLQPAGDNYQEPVGKQSMTEGTLQPAGDNDQDPSLDSIEKNTEGLLADGQDQQTNSVYHPLQQAEEENQLHDNVESNEMLRNYSSSETDSDSSSGSDSDSEVGKYFYPQIEQLEMAKQPEPGMKFETLEDAHRFYNTYALLTGFEAKRGTNYMRKKFHLICNRSGKSRATPDLQRKRKRKSIEKTNCQAKVIVKLTKGQWEFTTVRNEHNHPLCPSASLTKFYLSHKHISTEERSFLKVLQRTRIPPNKVMKIFRRMRGSFGSTPFKKKDGTNLLCAEQHRKENSDVGRMLMYFKEKELQDPSFQCMKQTDEDNIVRSVFWTDARSRMDYKIFGDFLLFDTTYTTDRHNMLFAPIIGINNHGRTLLLGCALLHDESAETYKWMFETLLHVMEDKMPVSIITNQDEAMAKAIGEVMPQVRHRLCKWDVLEKAQQNISAFIAESGNIKADLDSLVDNSLTEKEFEEGWDALIERYGASENEYLQILWQRRKNWVPVYFREDFYPFVQSHGCDKGMNLLFNDYVLSIDRIEKFIERYEEIHKNITKTDEEDRLQTGTVPSCFSLQPIEKHAADIYTRQIFLKVQRELLHSTAFNVQEVQRGAVYRLNKVFNYENPEFDRNNFEVQVESGTNAFKCQCAKFTRDGILCCHIFRLFTQFGINQIPEQYIVPRWTEKFREEKEKQYKEKCSEQMDTTMRYTNFMTKMADLGKTICSDGAKYDAFMLEVDKIQENFATAQK</sequence>
<reference evidence="6" key="2">
    <citation type="journal article" date="2017" name="Nat. Plants">
        <title>The Aegilops tauschii genome reveals multiple impacts of transposons.</title>
        <authorList>
            <person name="Zhao G."/>
            <person name="Zou C."/>
            <person name="Li K."/>
            <person name="Wang K."/>
            <person name="Li T."/>
            <person name="Gao L."/>
            <person name="Zhang X."/>
            <person name="Wang H."/>
            <person name="Yang Z."/>
            <person name="Liu X."/>
            <person name="Jiang W."/>
            <person name="Mao L."/>
            <person name="Kong X."/>
            <person name="Jiao Y."/>
            <person name="Jia J."/>
        </authorList>
    </citation>
    <scope>NUCLEOTIDE SEQUENCE [LARGE SCALE GENOMIC DNA]</scope>
    <source>
        <strain evidence="6">cv. AL8/78</strain>
    </source>
</reference>
<dbReference type="GO" id="GO:0008270">
    <property type="term" value="F:zinc ion binding"/>
    <property type="evidence" value="ECO:0007669"/>
    <property type="project" value="UniProtKB-UniRule"/>
</dbReference>
<proteinExistence type="inferred from homology"/>
<evidence type="ECO:0000256" key="3">
    <source>
        <dbReference type="SAM" id="MobiDB-lite"/>
    </source>
</evidence>
<reference evidence="6" key="1">
    <citation type="journal article" date="2014" name="Science">
        <title>Ancient hybridizations among the ancestral genomes of bread wheat.</title>
        <authorList>
            <consortium name="International Wheat Genome Sequencing Consortium,"/>
            <person name="Marcussen T."/>
            <person name="Sandve S.R."/>
            <person name="Heier L."/>
            <person name="Spannagl M."/>
            <person name="Pfeifer M."/>
            <person name="Jakobsen K.S."/>
            <person name="Wulff B.B."/>
            <person name="Steuernagel B."/>
            <person name="Mayer K.F."/>
            <person name="Olsen O.A."/>
        </authorList>
    </citation>
    <scope>NUCLEOTIDE SEQUENCE [LARGE SCALE GENOMIC DNA]</scope>
    <source>
        <strain evidence="6">cv. AL8/78</strain>
    </source>
</reference>
<dbReference type="Gramene" id="AET5Gv20185900.5">
    <property type="protein sequence ID" value="AET5Gv20185900.5"/>
    <property type="gene ID" value="AET5Gv20185900"/>
</dbReference>
<evidence type="ECO:0000256" key="1">
    <source>
        <dbReference type="PROSITE-ProRule" id="PRU00325"/>
    </source>
</evidence>
<dbReference type="PANTHER" id="PTHR31669:SF309">
    <property type="entry name" value="PROTEIN FAR1-RELATED SEQUENCE"/>
    <property type="match status" value="1"/>
</dbReference>
<name>A0A453JTF7_AEGTS</name>
<dbReference type="GO" id="GO:0006355">
    <property type="term" value="P:regulation of DNA-templated transcription"/>
    <property type="evidence" value="ECO:0007669"/>
    <property type="project" value="UniProtKB-UniRule"/>
</dbReference>
<evidence type="ECO:0000313" key="5">
    <source>
        <dbReference type="EnsemblPlants" id="AET5Gv20185900.5"/>
    </source>
</evidence>
<dbReference type="EnsemblPlants" id="AET5Gv20185900.5">
    <property type="protein sequence ID" value="AET5Gv20185900.5"/>
    <property type="gene ID" value="AET5Gv20185900"/>
</dbReference>
<dbReference type="AlphaFoldDB" id="A0A453JTF7"/>
<organism evidence="5 6">
    <name type="scientific">Aegilops tauschii subsp. strangulata</name>
    <name type="common">Goatgrass</name>
    <dbReference type="NCBI Taxonomy" id="200361"/>
    <lineage>
        <taxon>Eukaryota</taxon>
        <taxon>Viridiplantae</taxon>
        <taxon>Streptophyta</taxon>
        <taxon>Embryophyta</taxon>
        <taxon>Tracheophyta</taxon>
        <taxon>Spermatophyta</taxon>
        <taxon>Magnoliopsida</taxon>
        <taxon>Liliopsida</taxon>
        <taxon>Poales</taxon>
        <taxon>Poaceae</taxon>
        <taxon>BOP clade</taxon>
        <taxon>Pooideae</taxon>
        <taxon>Triticodae</taxon>
        <taxon>Triticeae</taxon>
        <taxon>Triticinae</taxon>
        <taxon>Aegilops</taxon>
    </lineage>
</organism>
<reference evidence="5" key="3">
    <citation type="journal article" date="2017" name="Nature">
        <title>Genome sequence of the progenitor of the wheat D genome Aegilops tauschii.</title>
        <authorList>
            <person name="Luo M.C."/>
            <person name="Gu Y.Q."/>
            <person name="Puiu D."/>
            <person name="Wang H."/>
            <person name="Twardziok S.O."/>
            <person name="Deal K.R."/>
            <person name="Huo N."/>
            <person name="Zhu T."/>
            <person name="Wang L."/>
            <person name="Wang Y."/>
            <person name="McGuire P.E."/>
            <person name="Liu S."/>
            <person name="Long H."/>
            <person name="Ramasamy R.K."/>
            <person name="Rodriguez J.C."/>
            <person name="Van S.L."/>
            <person name="Yuan L."/>
            <person name="Wang Z."/>
            <person name="Xia Z."/>
            <person name="Xiao L."/>
            <person name="Anderson O.D."/>
            <person name="Ouyang S."/>
            <person name="Liang Y."/>
            <person name="Zimin A.V."/>
            <person name="Pertea G."/>
            <person name="Qi P."/>
            <person name="Bennetzen J.L."/>
            <person name="Dai X."/>
            <person name="Dawson M.W."/>
            <person name="Muller H.G."/>
            <person name="Kugler K."/>
            <person name="Rivarola-Duarte L."/>
            <person name="Spannagl M."/>
            <person name="Mayer K.F.X."/>
            <person name="Lu F.H."/>
            <person name="Bevan M.W."/>
            <person name="Leroy P."/>
            <person name="Li P."/>
            <person name="You F.M."/>
            <person name="Sun Q."/>
            <person name="Liu Z."/>
            <person name="Lyons E."/>
            <person name="Wicker T."/>
            <person name="Salzberg S.L."/>
            <person name="Devos K.M."/>
            <person name="Dvorak J."/>
        </authorList>
    </citation>
    <scope>NUCLEOTIDE SEQUENCE [LARGE SCALE GENOMIC DNA]</scope>
    <source>
        <strain evidence="5">cv. AL8/78</strain>
    </source>
</reference>
<protein>
    <recommendedName>
        <fullName evidence="2">Protein FAR1-RELATED SEQUENCE</fullName>
    </recommendedName>
</protein>
<feature type="region of interest" description="Disordered" evidence="3">
    <location>
        <begin position="189"/>
        <end position="209"/>
    </location>
</feature>
<keyword evidence="2" id="KW-0539">Nucleus</keyword>
<dbReference type="GO" id="GO:0005634">
    <property type="term" value="C:nucleus"/>
    <property type="evidence" value="ECO:0007669"/>
    <property type="project" value="UniProtKB-SubCell"/>
</dbReference>
<comment type="subcellular location">
    <subcellularLocation>
        <location evidence="2">Nucleus</location>
    </subcellularLocation>
</comment>
<feature type="compositionally biased region" description="Low complexity" evidence="3">
    <location>
        <begin position="191"/>
        <end position="204"/>
    </location>
</feature>
<dbReference type="Pfam" id="PF10551">
    <property type="entry name" value="MULE"/>
    <property type="match status" value="1"/>
</dbReference>
<evidence type="ECO:0000256" key="2">
    <source>
        <dbReference type="RuleBase" id="RU367018"/>
    </source>
</evidence>